<evidence type="ECO:0000256" key="3">
    <source>
        <dbReference type="SAM" id="MobiDB-lite"/>
    </source>
</evidence>
<dbReference type="VEuPathDB" id="MicrosporidiaDB:TUBRATIS_23250"/>
<evidence type="ECO:0000313" key="5">
    <source>
        <dbReference type="Proteomes" id="UP000282876"/>
    </source>
</evidence>
<gene>
    <name evidence="4" type="ORF">TUBRATIS_23250</name>
</gene>
<feature type="coiled-coil region" evidence="2">
    <location>
        <begin position="364"/>
        <end position="432"/>
    </location>
</feature>
<dbReference type="Gene3D" id="3.30.420.40">
    <property type="match status" value="3"/>
</dbReference>
<dbReference type="Gene3D" id="3.90.640.10">
    <property type="entry name" value="Actin, Chain A, domain 4"/>
    <property type="match status" value="1"/>
</dbReference>
<dbReference type="AlphaFoldDB" id="A0A437AJ92"/>
<dbReference type="InterPro" id="IPR043129">
    <property type="entry name" value="ATPase_NBD"/>
</dbReference>
<feature type="compositionally biased region" description="Basic and acidic residues" evidence="3">
    <location>
        <begin position="300"/>
        <end position="347"/>
    </location>
</feature>
<feature type="region of interest" description="Disordered" evidence="3">
    <location>
        <begin position="222"/>
        <end position="347"/>
    </location>
</feature>
<comment type="similarity">
    <text evidence="1">Belongs to the actin family.</text>
</comment>
<dbReference type="SUPFAM" id="SSF53067">
    <property type="entry name" value="Actin-like ATPase domain"/>
    <property type="match status" value="2"/>
</dbReference>
<protein>
    <submittedName>
        <fullName evidence="4">Actin-like protein</fullName>
    </submittedName>
</protein>
<keyword evidence="5" id="KW-1185">Reference proteome</keyword>
<sequence>MKLGTETVVIDNGTSELRAGYENKLLLKIPNKYYKLKDKISFGPLIGSAEKTMFDNEVITNFENFENILDHTFKQIELKDPVNLIITEKFFTPDYSRIKVLESVFELYNFKKFQFGNDAIYSFYKNKVLTPCLIFSFSNSMTSFINISDKIRNVTNLNFGGKQSKKYIQEMLNTRYSIKKITDDMVNEVLFNLKVCENYEKETVELYFKMKEEGIEDFTPSFLQSNSEIKEEPKKEVKRTFPPKKVPPKKKESSDLGESEDLEEETLIESEENISVDDEFYEEESEYNESLGSDLEEESTEKITNDSTKEDSTKEDLTKEDSTKEESVKEESEIKKEDSEDSKKEEKISKKEIIAHFSSIYRHKQKILKELHRLSQNINKLEANYEIKTNLPNYLSKLKERLKEIKYTFKQRDNILRELKNKRSLLSLLRNKDLENIQNEEEMELYDKICWAENSDNFTDLKKEFEALFLDIKKFEPEFEWYERKSYEILSGLAIERRKIPEILFSPSIININGIGVSEILGLFSNNKIFITGGFSQIQGLENRIREEALSYALNGNLTVIKAEDPIYDSFNGATFLDILPTFSKEEYLECGSEYLVKNIEF</sequence>
<evidence type="ECO:0000256" key="1">
    <source>
        <dbReference type="RuleBase" id="RU000487"/>
    </source>
</evidence>
<dbReference type="STRING" id="291195.A0A437AJ92"/>
<accession>A0A437AJ92</accession>
<evidence type="ECO:0000256" key="2">
    <source>
        <dbReference type="SAM" id="Coils"/>
    </source>
</evidence>
<dbReference type="PANTHER" id="PTHR11937">
    <property type="entry name" value="ACTIN"/>
    <property type="match status" value="1"/>
</dbReference>
<dbReference type="Pfam" id="PF00022">
    <property type="entry name" value="Actin"/>
    <property type="match status" value="1"/>
</dbReference>
<dbReference type="OrthoDB" id="7340501at2759"/>
<name>A0A437AJ92_9MICR</name>
<dbReference type="EMBL" id="RCSS01000597">
    <property type="protein sequence ID" value="RVD91241.1"/>
    <property type="molecule type" value="Genomic_DNA"/>
</dbReference>
<organism evidence="4 5">
    <name type="scientific">Tubulinosema ratisbonensis</name>
    <dbReference type="NCBI Taxonomy" id="291195"/>
    <lineage>
        <taxon>Eukaryota</taxon>
        <taxon>Fungi</taxon>
        <taxon>Fungi incertae sedis</taxon>
        <taxon>Microsporidia</taxon>
        <taxon>Tubulinosematoidea</taxon>
        <taxon>Tubulinosematidae</taxon>
        <taxon>Tubulinosema</taxon>
    </lineage>
</organism>
<dbReference type="InterPro" id="IPR004000">
    <property type="entry name" value="Actin"/>
</dbReference>
<reference evidence="4 5" key="1">
    <citation type="submission" date="2018-10" db="EMBL/GenBank/DDBJ databases">
        <title>Draft genome sequence of the microsporidian Tubulinosema ratisbonensis.</title>
        <authorList>
            <person name="Polonais V."/>
            <person name="Peyretaillade E."/>
            <person name="Niehus S."/>
            <person name="Wawrzyniak I."/>
            <person name="Franchet A."/>
            <person name="Gaspin C."/>
            <person name="Reichstadt M."/>
            <person name="Belser C."/>
            <person name="Labadie K."/>
            <person name="Delbac F."/>
            <person name="Ferrandon D."/>
        </authorList>
    </citation>
    <scope>NUCLEOTIDE SEQUENCE [LARGE SCALE GENOMIC DNA]</scope>
    <source>
        <strain evidence="4 5">Franzen</strain>
    </source>
</reference>
<evidence type="ECO:0000313" key="4">
    <source>
        <dbReference type="EMBL" id="RVD91241.1"/>
    </source>
</evidence>
<feature type="compositionally biased region" description="Acidic residues" evidence="3">
    <location>
        <begin position="255"/>
        <end position="287"/>
    </location>
</feature>
<keyword evidence="2" id="KW-0175">Coiled coil</keyword>
<dbReference type="Proteomes" id="UP000282876">
    <property type="component" value="Unassembled WGS sequence"/>
</dbReference>
<feature type="compositionally biased region" description="Basic and acidic residues" evidence="3">
    <location>
        <begin position="228"/>
        <end position="239"/>
    </location>
</feature>
<comment type="caution">
    <text evidence="4">The sequence shown here is derived from an EMBL/GenBank/DDBJ whole genome shotgun (WGS) entry which is preliminary data.</text>
</comment>
<proteinExistence type="inferred from homology"/>
<dbReference type="SMART" id="SM00268">
    <property type="entry name" value="ACTIN"/>
    <property type="match status" value="1"/>
</dbReference>